<dbReference type="PANTHER" id="PTHR21485:SF3">
    <property type="entry name" value="N-ACYLNEURAMINATE CYTIDYLYLTRANSFERASE"/>
    <property type="match status" value="1"/>
</dbReference>
<dbReference type="FunFam" id="3.40.50.1000:FF:000029">
    <property type="entry name" value="3-deoxy-D-manno-octulosonate 8-phosphate phosphatase KdsC"/>
    <property type="match status" value="1"/>
</dbReference>
<dbReference type="SUPFAM" id="SSF56784">
    <property type="entry name" value="HAD-like"/>
    <property type="match status" value="1"/>
</dbReference>
<dbReference type="InterPro" id="IPR036412">
    <property type="entry name" value="HAD-like_sf"/>
</dbReference>
<dbReference type="Gene3D" id="3.40.50.1000">
    <property type="entry name" value="HAD superfamily/HAD-like"/>
    <property type="match status" value="1"/>
</dbReference>
<dbReference type="CDD" id="cd01630">
    <property type="entry name" value="HAD_KDO-like"/>
    <property type="match status" value="1"/>
</dbReference>
<dbReference type="NCBIfam" id="TIGR01670">
    <property type="entry name" value="KdsC-phosphatas"/>
    <property type="match status" value="1"/>
</dbReference>
<evidence type="ECO:0000256" key="7">
    <source>
        <dbReference type="PIRSR" id="PIRSR006118-2"/>
    </source>
</evidence>
<evidence type="ECO:0000256" key="2">
    <source>
        <dbReference type="ARBA" id="ARBA00005893"/>
    </source>
</evidence>
<evidence type="ECO:0000256" key="5">
    <source>
        <dbReference type="ARBA" id="ARBA00022801"/>
    </source>
</evidence>
<dbReference type="InterPro" id="IPR010023">
    <property type="entry name" value="KdsC_fam"/>
</dbReference>
<dbReference type="GO" id="GO:0008781">
    <property type="term" value="F:N-acylneuraminate cytidylyltransferase activity"/>
    <property type="evidence" value="ECO:0007669"/>
    <property type="project" value="TreeGrafter"/>
</dbReference>
<comment type="similarity">
    <text evidence="2">Belongs to the KdsC family.</text>
</comment>
<dbReference type="GO" id="GO:0016788">
    <property type="term" value="F:hydrolase activity, acting on ester bonds"/>
    <property type="evidence" value="ECO:0007669"/>
    <property type="project" value="InterPro"/>
</dbReference>
<evidence type="ECO:0000256" key="6">
    <source>
        <dbReference type="ARBA" id="ARBA00022842"/>
    </source>
</evidence>
<evidence type="ECO:0000256" key="3">
    <source>
        <dbReference type="ARBA" id="ARBA00011881"/>
    </source>
</evidence>
<dbReference type="Proteomes" id="UP000712673">
    <property type="component" value="Unassembled WGS sequence"/>
</dbReference>
<keyword evidence="6 7" id="KW-0460">Magnesium</keyword>
<accession>A0A937W117</accession>
<evidence type="ECO:0000256" key="4">
    <source>
        <dbReference type="ARBA" id="ARBA00022723"/>
    </source>
</evidence>
<dbReference type="EMBL" id="VGLS01000435">
    <property type="protein sequence ID" value="MBM3224914.1"/>
    <property type="molecule type" value="Genomic_DNA"/>
</dbReference>
<dbReference type="Pfam" id="PF08282">
    <property type="entry name" value="Hydrolase_3"/>
    <property type="match status" value="1"/>
</dbReference>
<keyword evidence="5 8" id="KW-0378">Hydrolase</keyword>
<evidence type="ECO:0000313" key="8">
    <source>
        <dbReference type="EMBL" id="MBM3224914.1"/>
    </source>
</evidence>
<dbReference type="PIRSF" id="PIRSF006118">
    <property type="entry name" value="KDO8-P_Ptase"/>
    <property type="match status" value="1"/>
</dbReference>
<keyword evidence="4 7" id="KW-0479">Metal-binding</keyword>
<proteinExistence type="inferred from homology"/>
<reference evidence="8" key="1">
    <citation type="submission" date="2019-03" db="EMBL/GenBank/DDBJ databases">
        <title>Lake Tanganyika Metagenome-Assembled Genomes (MAGs).</title>
        <authorList>
            <person name="Tran P."/>
        </authorList>
    </citation>
    <scope>NUCLEOTIDE SEQUENCE</scope>
    <source>
        <strain evidence="8">K_DeepCast_65m_m2_066</strain>
    </source>
</reference>
<feature type="binding site" evidence="7">
    <location>
        <position position="112"/>
    </location>
    <ligand>
        <name>Mg(2+)</name>
        <dbReference type="ChEBI" id="CHEBI:18420"/>
    </ligand>
</feature>
<dbReference type="SFLD" id="SFLDS00003">
    <property type="entry name" value="Haloacid_Dehalogenase"/>
    <property type="match status" value="1"/>
</dbReference>
<dbReference type="SFLD" id="SFLDG01136">
    <property type="entry name" value="C1.6:_Phosphoserine_Phosphatas"/>
    <property type="match status" value="1"/>
</dbReference>
<organism evidence="8 9">
    <name type="scientific">Tectimicrobiota bacterium</name>
    <dbReference type="NCBI Taxonomy" id="2528274"/>
    <lineage>
        <taxon>Bacteria</taxon>
        <taxon>Pseudomonadati</taxon>
        <taxon>Nitrospinota/Tectimicrobiota group</taxon>
        <taxon>Candidatus Tectimicrobiota</taxon>
    </lineage>
</organism>
<feature type="binding site" evidence="7">
    <location>
        <position position="19"/>
    </location>
    <ligand>
        <name>Mg(2+)</name>
        <dbReference type="ChEBI" id="CHEBI:18420"/>
    </ligand>
</feature>
<gene>
    <name evidence="8" type="ORF">FJZ47_14075</name>
</gene>
<comment type="caution">
    <text evidence="8">The sequence shown here is derived from an EMBL/GenBank/DDBJ whole genome shotgun (WGS) entry which is preliminary data.</text>
</comment>
<dbReference type="GO" id="GO:0046872">
    <property type="term" value="F:metal ion binding"/>
    <property type="evidence" value="ECO:0007669"/>
    <property type="project" value="UniProtKB-KW"/>
</dbReference>
<comment type="subunit">
    <text evidence="3">Homotetramer.</text>
</comment>
<name>A0A937W117_UNCTE</name>
<dbReference type="InterPro" id="IPR050793">
    <property type="entry name" value="CMP-NeuNAc_synthase"/>
</dbReference>
<evidence type="ECO:0000256" key="1">
    <source>
        <dbReference type="ARBA" id="ARBA00001946"/>
    </source>
</evidence>
<dbReference type="AlphaFoldDB" id="A0A937W117"/>
<comment type="cofactor">
    <cofactor evidence="1 7">
        <name>Mg(2+)</name>
        <dbReference type="ChEBI" id="CHEBI:18420"/>
    </cofactor>
</comment>
<feature type="binding site" evidence="7">
    <location>
        <position position="21"/>
    </location>
    <ligand>
        <name>substrate</name>
    </ligand>
</feature>
<dbReference type="SFLD" id="SFLDG01138">
    <property type="entry name" value="C1.6.2:_Deoxy-d-mannose-octulo"/>
    <property type="match status" value="1"/>
</dbReference>
<evidence type="ECO:0000313" key="9">
    <source>
        <dbReference type="Proteomes" id="UP000712673"/>
    </source>
</evidence>
<protein>
    <submittedName>
        <fullName evidence="8">HAD family hydrolase</fullName>
    </submittedName>
</protein>
<dbReference type="InterPro" id="IPR023214">
    <property type="entry name" value="HAD_sf"/>
</dbReference>
<sequence length="168" mass="17847">MAMVDLQTRASQVKLLATDVDGVLTDGSLYYTDSGEELKKFHVKDGQGLVALMRAGITVAMISAGASPATRHRARRLGIEHVFTGVEDKLAVLTELVARLGLSLAQVGYIGDDTNDLPVLQAVGFPCTVADAMPENIACALYVAKVGGGQGAVREICEYLLQAQRREA</sequence>
<dbReference type="PANTHER" id="PTHR21485">
    <property type="entry name" value="HAD SUPERFAMILY MEMBERS CMAS AND KDSC"/>
    <property type="match status" value="1"/>
</dbReference>